<name>A0ABU5ZRU0_9FLAO</name>
<comment type="caution">
    <text evidence="4">The sequence shown here is derived from an EMBL/GenBank/DDBJ whole genome shotgun (WGS) entry which is preliminary data.</text>
</comment>
<evidence type="ECO:0000256" key="2">
    <source>
        <dbReference type="SAM" id="SignalP"/>
    </source>
</evidence>
<protein>
    <submittedName>
        <fullName evidence="4">T9SS type A sorting domain-containing protein</fullName>
    </submittedName>
</protein>
<sequence>MKSYTSMFIKRLHFVLCGSFIFCTVTAQTVFENVSDQIPQSVVTGTDTVDADLMDIDGDGDLDIFIVEGTTGFEGRYNRLLLNDGNGVFTDVSISNLPFLPRPANSLSSDFTDIDADGDVDIVVANLGPTQLLLNDGNGRFVDASSSRLPAPPPNILNDISTEIGFNDVNQDGRLDVFVTNEIPPIPDIGPGGAQNFLYLQNEDGTFMDASLDRLPNVKNQSASFAFGDIDGDLDEDLVIANVGQNQILINDGNGFFTSETDSRITQQNTTSRALILVDIDGDNDLDLVVANSNLEQNQVFINDSKGVFEETTQIALPIKNDTSSDVKAFDINFDGHLDLVFANSVPNPSGPATGGHPLAPAPNIVYLNNGRGVFNDASSEFLPMNNDISFDIEIGDVNGDRLDDILVSNANDGEEQLYVRGLLPPTSFNRIIPFLTCVTQKGNGVFTATFGYANFNEEAIYIPDGPRNMIVTDMDQISELPPVVFLRGIIKEAFEVTFKNGITWNLNTKRATASPFSYPCNNDGNDTYNGRREVVKDVKSYPNPFSNQTSIQFNLSQKGNIKIVLYNQFGRVVKTIANTSFNKGKHILGLDAKTLGLTPGVYFYKITAGSYDTIKSLVVM</sequence>
<evidence type="ECO:0000259" key="3">
    <source>
        <dbReference type="Pfam" id="PF18962"/>
    </source>
</evidence>
<keyword evidence="5" id="KW-1185">Reference proteome</keyword>
<dbReference type="InterPro" id="IPR028994">
    <property type="entry name" value="Integrin_alpha_N"/>
</dbReference>
<dbReference type="NCBIfam" id="TIGR04183">
    <property type="entry name" value="Por_Secre_tail"/>
    <property type="match status" value="1"/>
</dbReference>
<dbReference type="Proteomes" id="UP001327027">
    <property type="component" value="Unassembled WGS sequence"/>
</dbReference>
<proteinExistence type="predicted"/>
<dbReference type="InterPro" id="IPR026444">
    <property type="entry name" value="Secre_tail"/>
</dbReference>
<keyword evidence="1 2" id="KW-0732">Signal</keyword>
<dbReference type="PANTHER" id="PTHR46580:SF4">
    <property type="entry name" value="ATP_GTP-BINDING PROTEIN"/>
    <property type="match status" value="1"/>
</dbReference>
<dbReference type="RefSeq" id="WP_324178405.1">
    <property type="nucleotide sequence ID" value="NZ_BAABAW010000016.1"/>
</dbReference>
<dbReference type="Pfam" id="PF18962">
    <property type="entry name" value="Por_Secre_tail"/>
    <property type="match status" value="1"/>
</dbReference>
<gene>
    <name evidence="4" type="ORF">U6A24_02745</name>
</gene>
<evidence type="ECO:0000256" key="1">
    <source>
        <dbReference type="ARBA" id="ARBA00022729"/>
    </source>
</evidence>
<dbReference type="EMBL" id="JAYKLX010000001">
    <property type="protein sequence ID" value="MEB3344358.1"/>
    <property type="molecule type" value="Genomic_DNA"/>
</dbReference>
<feature type="chain" id="PRO_5045568686" evidence="2">
    <location>
        <begin position="28"/>
        <end position="621"/>
    </location>
</feature>
<dbReference type="Gene3D" id="2.60.40.4070">
    <property type="match status" value="1"/>
</dbReference>
<organism evidence="4 5">
    <name type="scientific">Aquimarina gracilis</name>
    <dbReference type="NCBI Taxonomy" id="874422"/>
    <lineage>
        <taxon>Bacteria</taxon>
        <taxon>Pseudomonadati</taxon>
        <taxon>Bacteroidota</taxon>
        <taxon>Flavobacteriia</taxon>
        <taxon>Flavobacteriales</taxon>
        <taxon>Flavobacteriaceae</taxon>
        <taxon>Aquimarina</taxon>
    </lineage>
</organism>
<dbReference type="SUPFAM" id="SSF69318">
    <property type="entry name" value="Integrin alpha N-terminal domain"/>
    <property type="match status" value="1"/>
</dbReference>
<feature type="domain" description="Secretion system C-terminal sorting" evidence="3">
    <location>
        <begin position="542"/>
        <end position="620"/>
    </location>
</feature>
<dbReference type="Pfam" id="PF13517">
    <property type="entry name" value="FG-GAP_3"/>
    <property type="match status" value="2"/>
</dbReference>
<dbReference type="Gene3D" id="2.130.10.130">
    <property type="entry name" value="Integrin alpha, N-terminal"/>
    <property type="match status" value="2"/>
</dbReference>
<accession>A0ABU5ZRU0</accession>
<dbReference type="InterPro" id="IPR013517">
    <property type="entry name" value="FG-GAP"/>
</dbReference>
<reference evidence="4 5" key="1">
    <citation type="journal article" date="2013" name="Int. J. Syst. Evol. Microbiol.">
        <title>Aquimarina gracilis sp. nov., isolated from the gut microflora of a mussel, Mytilus coruscus, and emended description of Aquimarina spongiae.</title>
        <authorList>
            <person name="Park S.C."/>
            <person name="Choe H.N."/>
            <person name="Baik K.S."/>
            <person name="Seong C.N."/>
        </authorList>
    </citation>
    <scope>NUCLEOTIDE SEQUENCE [LARGE SCALE GENOMIC DNA]</scope>
    <source>
        <strain evidence="4 5">PSC32</strain>
    </source>
</reference>
<evidence type="ECO:0000313" key="4">
    <source>
        <dbReference type="EMBL" id="MEB3344358.1"/>
    </source>
</evidence>
<evidence type="ECO:0000313" key="5">
    <source>
        <dbReference type="Proteomes" id="UP001327027"/>
    </source>
</evidence>
<feature type="signal peptide" evidence="2">
    <location>
        <begin position="1"/>
        <end position="27"/>
    </location>
</feature>
<dbReference type="PANTHER" id="PTHR46580">
    <property type="entry name" value="SENSOR KINASE-RELATED"/>
    <property type="match status" value="1"/>
</dbReference>